<gene>
    <name evidence="8" type="ORF">GCM10023321_19260</name>
</gene>
<sequence>MNVQSARSTDPQLAAYLAQRNITEVLHFTTNKGLLGIFASGEVLSRDRLEENKYIEHIRTFNCADRLKDANWTDYVNLSISRVNGRMLGVSENWHGEEELWWVVLSFDASLLVRPSIYFTTTNNTYTACVRRGVGVGGLAALFAPTVEWGWYGSRIARPPDLPTYYTTDPQAEVLYPRAVPVTYLRKVYVRDPENIDYVRSLLPLFSAVPHVPVEHRPEVFQ</sequence>
<reference evidence="9" key="1">
    <citation type="journal article" date="2019" name="Int. J. Syst. Evol. Microbiol.">
        <title>The Global Catalogue of Microorganisms (GCM) 10K type strain sequencing project: providing services to taxonomists for standard genome sequencing and annotation.</title>
        <authorList>
            <consortium name="The Broad Institute Genomics Platform"/>
            <consortium name="The Broad Institute Genome Sequencing Center for Infectious Disease"/>
            <person name="Wu L."/>
            <person name="Ma J."/>
        </authorList>
    </citation>
    <scope>NUCLEOTIDE SEQUENCE [LARGE SCALE GENOMIC DNA]</scope>
    <source>
        <strain evidence="9">JCM 18303</strain>
    </source>
</reference>
<evidence type="ECO:0000256" key="1">
    <source>
        <dbReference type="ARBA" id="ARBA00022649"/>
    </source>
</evidence>
<evidence type="ECO:0000256" key="5">
    <source>
        <dbReference type="ARBA" id="ARBA00023125"/>
    </source>
</evidence>
<keyword evidence="5 6" id="KW-0238">DNA-binding</keyword>
<protein>
    <recommendedName>
        <fullName evidence="7">DarT domain-containing protein</fullName>
    </recommendedName>
</protein>
<evidence type="ECO:0000256" key="4">
    <source>
        <dbReference type="ARBA" id="ARBA00022695"/>
    </source>
</evidence>
<evidence type="ECO:0000256" key="6">
    <source>
        <dbReference type="PROSITE-ProRule" id="PRU01362"/>
    </source>
</evidence>
<keyword evidence="1 6" id="KW-1277">Toxin-antitoxin system</keyword>
<accession>A0ABP9PUC1</accession>
<name>A0ABP9PUC1_9PSEU</name>
<evidence type="ECO:0000259" key="7">
    <source>
        <dbReference type="PROSITE" id="PS52018"/>
    </source>
</evidence>
<dbReference type="EMBL" id="BAABJP010000007">
    <property type="protein sequence ID" value="GAA5151728.1"/>
    <property type="molecule type" value="Genomic_DNA"/>
</dbReference>
<evidence type="ECO:0000256" key="3">
    <source>
        <dbReference type="ARBA" id="ARBA00022679"/>
    </source>
</evidence>
<proteinExistence type="inferred from homology"/>
<dbReference type="InterPro" id="IPR029494">
    <property type="entry name" value="DarT"/>
</dbReference>
<dbReference type="PROSITE" id="PS52018">
    <property type="entry name" value="DART"/>
    <property type="match status" value="1"/>
</dbReference>
<comment type="caution">
    <text evidence="8">The sequence shown here is derived from an EMBL/GenBank/DDBJ whole genome shotgun (WGS) entry which is preliminary data.</text>
</comment>
<evidence type="ECO:0000313" key="9">
    <source>
        <dbReference type="Proteomes" id="UP001428817"/>
    </source>
</evidence>
<keyword evidence="3" id="KW-0808">Transferase</keyword>
<keyword evidence="9" id="KW-1185">Reference proteome</keyword>
<keyword evidence="2" id="KW-0328">Glycosyltransferase</keyword>
<comment type="similarity">
    <text evidence="6">Belongs to the DarT ADP-ribosyltransferase family.</text>
</comment>
<dbReference type="Pfam" id="PF14487">
    <property type="entry name" value="DarT"/>
    <property type="match status" value="1"/>
</dbReference>
<evidence type="ECO:0000256" key="2">
    <source>
        <dbReference type="ARBA" id="ARBA00022676"/>
    </source>
</evidence>
<keyword evidence="4" id="KW-0548">Nucleotidyltransferase</keyword>
<evidence type="ECO:0000313" key="8">
    <source>
        <dbReference type="EMBL" id="GAA5151728.1"/>
    </source>
</evidence>
<dbReference type="RefSeq" id="WP_185066619.1">
    <property type="nucleotide sequence ID" value="NZ_BAABJP010000007.1"/>
</dbReference>
<comment type="caution">
    <text evidence="6">Lacks conserved residue(s) required for the propagation of feature annotation.</text>
</comment>
<organism evidence="8 9">
    <name type="scientific">Pseudonocardia eucalypti</name>
    <dbReference type="NCBI Taxonomy" id="648755"/>
    <lineage>
        <taxon>Bacteria</taxon>
        <taxon>Bacillati</taxon>
        <taxon>Actinomycetota</taxon>
        <taxon>Actinomycetes</taxon>
        <taxon>Pseudonocardiales</taxon>
        <taxon>Pseudonocardiaceae</taxon>
        <taxon>Pseudonocardia</taxon>
    </lineage>
</organism>
<dbReference type="Proteomes" id="UP001428817">
    <property type="component" value="Unassembled WGS sequence"/>
</dbReference>
<feature type="domain" description="DarT" evidence="7">
    <location>
        <begin position="23"/>
        <end position="222"/>
    </location>
</feature>